<keyword evidence="2" id="KW-1185">Reference proteome</keyword>
<reference evidence="2" key="1">
    <citation type="journal article" date="2017" name="Nat. Commun.">
        <title>The asparagus genome sheds light on the origin and evolution of a young Y chromosome.</title>
        <authorList>
            <person name="Harkess A."/>
            <person name="Zhou J."/>
            <person name="Xu C."/>
            <person name="Bowers J.E."/>
            <person name="Van der Hulst R."/>
            <person name="Ayyampalayam S."/>
            <person name="Mercati F."/>
            <person name="Riccardi P."/>
            <person name="McKain M.R."/>
            <person name="Kakrana A."/>
            <person name="Tang H."/>
            <person name="Ray J."/>
            <person name="Groenendijk J."/>
            <person name="Arikit S."/>
            <person name="Mathioni S.M."/>
            <person name="Nakano M."/>
            <person name="Shan H."/>
            <person name="Telgmann-Rauber A."/>
            <person name="Kanno A."/>
            <person name="Yue Z."/>
            <person name="Chen H."/>
            <person name="Li W."/>
            <person name="Chen Y."/>
            <person name="Xu X."/>
            <person name="Zhang Y."/>
            <person name="Luo S."/>
            <person name="Chen H."/>
            <person name="Gao J."/>
            <person name="Mao Z."/>
            <person name="Pires J.C."/>
            <person name="Luo M."/>
            <person name="Kudrna D."/>
            <person name="Wing R.A."/>
            <person name="Meyers B.C."/>
            <person name="Yi K."/>
            <person name="Kong H."/>
            <person name="Lavrijsen P."/>
            <person name="Sunseri F."/>
            <person name="Falavigna A."/>
            <person name="Ye Y."/>
            <person name="Leebens-Mack J.H."/>
            <person name="Chen G."/>
        </authorList>
    </citation>
    <scope>NUCLEOTIDE SEQUENCE [LARGE SCALE GENOMIC DNA]</scope>
    <source>
        <strain evidence="2">cv. DH0086</strain>
    </source>
</reference>
<dbReference type="InterPro" id="IPR016024">
    <property type="entry name" value="ARM-type_fold"/>
</dbReference>
<dbReference type="InterPro" id="IPR011989">
    <property type="entry name" value="ARM-like"/>
</dbReference>
<dbReference type="EMBL" id="CM007382">
    <property type="protein sequence ID" value="ONK77911.1"/>
    <property type="molecule type" value="Genomic_DNA"/>
</dbReference>
<proteinExistence type="predicted"/>
<dbReference type="Gramene" id="ONK77911">
    <property type="protein sequence ID" value="ONK77911"/>
    <property type="gene ID" value="A4U43_C02F12200"/>
</dbReference>
<dbReference type="AlphaFoldDB" id="A0A5P1FMK3"/>
<name>A0A5P1FMK3_ASPOF</name>
<sequence>MRKFRAMNKLKKVALKVIAENLSEEEIIGLKEIFKFPIVFTKNIPQLVGVTLALLREDSTCQQVDSDSVMDEGDIDHDEVLMDAVSDILPALAKAMGSDFEPILASLFDPLMRFARVPCPPQDRTMVVACLAEVAQGMGAPISGYVNKVMPLVLKELSSSEATNRRNAAFCTGEICKNGETATLKLFTPSLAQRYEDLYSETGIKILKGAHIDKLAVGSDGSVDGRVATIILSFEII</sequence>
<dbReference type="Proteomes" id="UP000243459">
    <property type="component" value="Chromosome 2"/>
</dbReference>
<evidence type="ECO:0008006" key="3">
    <source>
        <dbReference type="Google" id="ProtNLM"/>
    </source>
</evidence>
<dbReference type="Gene3D" id="1.25.10.10">
    <property type="entry name" value="Leucine-rich Repeat Variant"/>
    <property type="match status" value="1"/>
</dbReference>
<accession>A0A5P1FMK3</accession>
<dbReference type="SUPFAM" id="SSF48371">
    <property type="entry name" value="ARM repeat"/>
    <property type="match status" value="1"/>
</dbReference>
<gene>
    <name evidence="1" type="ORF">A4U43_C02F12200</name>
</gene>
<dbReference type="Gene3D" id="1.10.238.10">
    <property type="entry name" value="EF-hand"/>
    <property type="match status" value="2"/>
</dbReference>
<evidence type="ECO:0000313" key="1">
    <source>
        <dbReference type="EMBL" id="ONK77911.1"/>
    </source>
</evidence>
<organism evidence="1 2">
    <name type="scientific">Asparagus officinalis</name>
    <name type="common">Garden asparagus</name>
    <dbReference type="NCBI Taxonomy" id="4686"/>
    <lineage>
        <taxon>Eukaryota</taxon>
        <taxon>Viridiplantae</taxon>
        <taxon>Streptophyta</taxon>
        <taxon>Embryophyta</taxon>
        <taxon>Tracheophyta</taxon>
        <taxon>Spermatophyta</taxon>
        <taxon>Magnoliopsida</taxon>
        <taxon>Liliopsida</taxon>
        <taxon>Asparagales</taxon>
        <taxon>Asparagaceae</taxon>
        <taxon>Asparagoideae</taxon>
        <taxon>Asparagus</taxon>
    </lineage>
</organism>
<evidence type="ECO:0000313" key="2">
    <source>
        <dbReference type="Proteomes" id="UP000243459"/>
    </source>
</evidence>
<protein>
    <recommendedName>
        <fullName evidence="3">TOG domain-containing protein</fullName>
    </recommendedName>
</protein>